<keyword evidence="6 14" id="KW-0067">ATP-binding</keyword>
<dbReference type="GO" id="GO:0005524">
    <property type="term" value="F:ATP binding"/>
    <property type="evidence" value="ECO:0007669"/>
    <property type="project" value="UniProtKB-KW"/>
</dbReference>
<feature type="transmembrane region" description="Helical" evidence="11">
    <location>
        <begin position="20"/>
        <end position="40"/>
    </location>
</feature>
<evidence type="ECO:0000256" key="4">
    <source>
        <dbReference type="ARBA" id="ARBA00022692"/>
    </source>
</evidence>
<evidence type="ECO:0000256" key="7">
    <source>
        <dbReference type="ARBA" id="ARBA00022967"/>
    </source>
</evidence>
<dbReference type="InterPro" id="IPR003439">
    <property type="entry name" value="ABC_transporter-like_ATP-bd"/>
</dbReference>
<dbReference type="AlphaFoldDB" id="A0A5B7ZMJ5"/>
<keyword evidence="2" id="KW-0813">Transport</keyword>
<evidence type="ECO:0000256" key="10">
    <source>
        <dbReference type="ARBA" id="ARBA00023136"/>
    </source>
</evidence>
<dbReference type="InterPro" id="IPR027417">
    <property type="entry name" value="P-loop_NTPase"/>
</dbReference>
<evidence type="ECO:0000256" key="2">
    <source>
        <dbReference type="ARBA" id="ARBA00022448"/>
    </source>
</evidence>
<evidence type="ECO:0000256" key="5">
    <source>
        <dbReference type="ARBA" id="ARBA00022741"/>
    </source>
</evidence>
<dbReference type="PROSITE" id="PS50929">
    <property type="entry name" value="ABC_TM1F"/>
    <property type="match status" value="1"/>
</dbReference>
<dbReference type="SMART" id="SM00382">
    <property type="entry name" value="AAA"/>
    <property type="match status" value="1"/>
</dbReference>
<feature type="transmembrane region" description="Helical" evidence="11">
    <location>
        <begin position="162"/>
        <end position="178"/>
    </location>
</feature>
<keyword evidence="4 11" id="KW-0812">Transmembrane</keyword>
<dbReference type="InterPro" id="IPR017871">
    <property type="entry name" value="ABC_transporter-like_CS"/>
</dbReference>
<keyword evidence="3" id="KW-1003">Cell membrane</keyword>
<reference evidence="14 15" key="1">
    <citation type="submission" date="2019-06" db="EMBL/GenBank/DDBJ databases">
        <title>Thermomonas aquatica sp. nov., isolated from an industrial wastewater treatment plant.</title>
        <authorList>
            <person name="Jeon J.H."/>
            <person name="Park D.-S."/>
        </authorList>
    </citation>
    <scope>NUCLEOTIDE SEQUENCE [LARGE SCALE GENOMIC DNA]</scope>
    <source>
        <strain evidence="14 15">SY21</strain>
    </source>
</reference>
<dbReference type="OrthoDB" id="9806127at2"/>
<dbReference type="SUPFAM" id="SSF52540">
    <property type="entry name" value="P-loop containing nucleoside triphosphate hydrolases"/>
    <property type="match status" value="1"/>
</dbReference>
<proteinExistence type="predicted"/>
<dbReference type="GO" id="GO:0015421">
    <property type="term" value="F:ABC-type oligopeptide transporter activity"/>
    <property type="evidence" value="ECO:0007669"/>
    <property type="project" value="TreeGrafter"/>
</dbReference>
<feature type="domain" description="ABC transmembrane type-1" evidence="13">
    <location>
        <begin position="26"/>
        <end position="305"/>
    </location>
</feature>
<dbReference type="KEGG" id="thes:FHQ07_00125"/>
<dbReference type="FunFam" id="3.40.50.300:FF:000221">
    <property type="entry name" value="Multidrug ABC transporter ATP-binding protein"/>
    <property type="match status" value="1"/>
</dbReference>
<dbReference type="InterPro" id="IPR039421">
    <property type="entry name" value="Type_1_exporter"/>
</dbReference>
<dbReference type="InterPro" id="IPR011527">
    <property type="entry name" value="ABC1_TM_dom"/>
</dbReference>
<dbReference type="GO" id="GO:0016887">
    <property type="term" value="F:ATP hydrolysis activity"/>
    <property type="evidence" value="ECO:0007669"/>
    <property type="project" value="InterPro"/>
</dbReference>
<evidence type="ECO:0000256" key="8">
    <source>
        <dbReference type="ARBA" id="ARBA00022989"/>
    </source>
</evidence>
<keyword evidence="9" id="KW-0445">Lipid transport</keyword>
<feature type="transmembrane region" description="Helical" evidence="11">
    <location>
        <begin position="60"/>
        <end position="80"/>
    </location>
</feature>
<evidence type="ECO:0000256" key="6">
    <source>
        <dbReference type="ARBA" id="ARBA00022840"/>
    </source>
</evidence>
<evidence type="ECO:0000256" key="3">
    <source>
        <dbReference type="ARBA" id="ARBA00022475"/>
    </source>
</evidence>
<dbReference type="PROSITE" id="PS00211">
    <property type="entry name" value="ABC_TRANSPORTER_1"/>
    <property type="match status" value="1"/>
</dbReference>
<dbReference type="Gene3D" id="1.20.1560.10">
    <property type="entry name" value="ABC transporter type 1, transmembrane domain"/>
    <property type="match status" value="1"/>
</dbReference>
<dbReference type="RefSeq" id="WP_139714728.1">
    <property type="nucleotide sequence ID" value="NZ_CP040871.1"/>
</dbReference>
<dbReference type="NCBIfam" id="TIGR02203">
    <property type="entry name" value="MsbA_lipidA"/>
    <property type="match status" value="1"/>
</dbReference>
<keyword evidence="15" id="KW-1185">Reference proteome</keyword>
<keyword evidence="7" id="KW-1278">Translocase</keyword>
<evidence type="ECO:0000259" key="12">
    <source>
        <dbReference type="PROSITE" id="PS50893"/>
    </source>
</evidence>
<keyword evidence="5" id="KW-0547">Nucleotide-binding</keyword>
<evidence type="ECO:0000256" key="11">
    <source>
        <dbReference type="SAM" id="Phobius"/>
    </source>
</evidence>
<dbReference type="Pfam" id="PF00005">
    <property type="entry name" value="ABC_tran"/>
    <property type="match status" value="1"/>
</dbReference>
<feature type="domain" description="ABC transporter" evidence="12">
    <location>
        <begin position="337"/>
        <end position="573"/>
    </location>
</feature>
<evidence type="ECO:0000256" key="1">
    <source>
        <dbReference type="ARBA" id="ARBA00004651"/>
    </source>
</evidence>
<gene>
    <name evidence="14" type="primary">msbA</name>
    <name evidence="14" type="ORF">FHQ07_00125</name>
</gene>
<dbReference type="PANTHER" id="PTHR43394">
    <property type="entry name" value="ATP-DEPENDENT PERMEASE MDL1, MITOCHONDRIAL"/>
    <property type="match status" value="1"/>
</dbReference>
<dbReference type="Gene3D" id="3.40.50.300">
    <property type="entry name" value="P-loop containing nucleotide triphosphate hydrolases"/>
    <property type="match status" value="1"/>
</dbReference>
<dbReference type="PROSITE" id="PS50893">
    <property type="entry name" value="ABC_TRANSPORTER_2"/>
    <property type="match status" value="1"/>
</dbReference>
<dbReference type="SUPFAM" id="SSF90123">
    <property type="entry name" value="ABC transporter transmembrane region"/>
    <property type="match status" value="1"/>
</dbReference>
<protein>
    <submittedName>
        <fullName evidence="14">Lipid A export permease/ATP-binding protein MsbA</fullName>
    </submittedName>
</protein>
<evidence type="ECO:0000313" key="14">
    <source>
        <dbReference type="EMBL" id="QDA55839.1"/>
    </source>
</evidence>
<dbReference type="CDD" id="cd18552">
    <property type="entry name" value="ABC_6TM_MsbA_like"/>
    <property type="match status" value="1"/>
</dbReference>
<dbReference type="InterPro" id="IPR036640">
    <property type="entry name" value="ABC1_TM_sf"/>
</dbReference>
<dbReference type="Pfam" id="PF00664">
    <property type="entry name" value="ABC_membrane"/>
    <property type="match status" value="1"/>
</dbReference>
<comment type="subcellular location">
    <subcellularLocation>
        <location evidence="1">Cell membrane</location>
        <topology evidence="1">Multi-pass membrane protein</topology>
    </subcellularLocation>
</comment>
<dbReference type="PANTHER" id="PTHR43394:SF1">
    <property type="entry name" value="ATP-BINDING CASSETTE SUB-FAMILY B MEMBER 10, MITOCHONDRIAL"/>
    <property type="match status" value="1"/>
</dbReference>
<dbReference type="GO" id="GO:0034040">
    <property type="term" value="F:ATPase-coupled lipid transmembrane transporter activity"/>
    <property type="evidence" value="ECO:0007669"/>
    <property type="project" value="InterPro"/>
</dbReference>
<keyword evidence="10 11" id="KW-0472">Membrane</keyword>
<feature type="transmembrane region" description="Helical" evidence="11">
    <location>
        <begin position="246"/>
        <end position="267"/>
    </location>
</feature>
<dbReference type="InterPro" id="IPR011917">
    <property type="entry name" value="ABC_transpr_lipidA"/>
</dbReference>
<evidence type="ECO:0000256" key="9">
    <source>
        <dbReference type="ARBA" id="ARBA00023055"/>
    </source>
</evidence>
<dbReference type="Proteomes" id="UP000308149">
    <property type="component" value="Chromosome"/>
</dbReference>
<evidence type="ECO:0000259" key="13">
    <source>
        <dbReference type="PROSITE" id="PS50929"/>
    </source>
</evidence>
<feature type="transmembrane region" description="Helical" evidence="11">
    <location>
        <begin position="137"/>
        <end position="156"/>
    </location>
</feature>
<name>A0A5B7ZMJ5_9GAMM</name>
<organism evidence="14 15">
    <name type="scientific">Thermomonas aquatica</name>
    <dbReference type="NCBI Taxonomy" id="2202149"/>
    <lineage>
        <taxon>Bacteria</taxon>
        <taxon>Pseudomonadati</taxon>
        <taxon>Pseudomonadota</taxon>
        <taxon>Gammaproteobacteria</taxon>
        <taxon>Lysobacterales</taxon>
        <taxon>Lysobacteraceae</taxon>
        <taxon>Thermomonas</taxon>
    </lineage>
</organism>
<sequence>MSEAATSATYKRLRRYAKPYWGLIGIGMLAMALEAAASGGTLKLLGPIVDDIFVEKHFSYWLPVGLVLLLLARGLFGLVADYTIARSGRGVARDLRMQLMDKYLHLPGARFDSEPVPSMLTRLGADSEQVAQAAVDALKVMVSNALGIVATLAVMFWTSWRVSLVLLLLAPALAWMMGKVGKRYRRLNHAIQESAADMLQTADQALHAQQDVKAYGAQPAELARYGVQTLQNLRLALKIEVTRGTLSMLVQGLGAVGVAVMLVAAGIEAAKGRLTAGDFMTLMTAMVSLVPMLRQLTNVQSMLQRGISSADRLFSVMDAPSERDQGTRPLQRAQGLIEFDAVDARYEGQDAPALHAISFVAKPGTVTAIVGRSGSGKSTLVKLIPRFYEAERGRILLDGHPLADYPLVDLRRQIAIVGQQVLLFDGSVADNVAYGELHEASPDRIEAAVRDANAMEFVAKLPEGVATHIGAKGGKLSGGQRQRLAIARAMLKDAPILILDEATAALDNESERLVQDALAQLIPDRTTLVIAHRLSTIEHADQVLVLDGGRLVEQGTHAELLARGGLYAHLHAMQFRDGNGPAA</sequence>
<dbReference type="GO" id="GO:0005886">
    <property type="term" value="C:plasma membrane"/>
    <property type="evidence" value="ECO:0007669"/>
    <property type="project" value="UniProtKB-SubCell"/>
</dbReference>
<keyword evidence="8 11" id="KW-1133">Transmembrane helix</keyword>
<evidence type="ECO:0000313" key="15">
    <source>
        <dbReference type="Proteomes" id="UP000308149"/>
    </source>
</evidence>
<dbReference type="EMBL" id="CP040871">
    <property type="protein sequence ID" value="QDA55839.1"/>
    <property type="molecule type" value="Genomic_DNA"/>
</dbReference>
<dbReference type="InterPro" id="IPR003593">
    <property type="entry name" value="AAA+_ATPase"/>
</dbReference>
<accession>A0A5B7ZMJ5</accession>